<evidence type="ECO:0000256" key="4">
    <source>
        <dbReference type="PROSITE-ProRule" id="PRU00182"/>
    </source>
</evidence>
<proteinExistence type="inferred from homology"/>
<dbReference type="AlphaFoldDB" id="A0A9X8UIN3"/>
<keyword evidence="2 4" id="KW-0694">RNA-binding</keyword>
<dbReference type="SUPFAM" id="SSF55174">
    <property type="entry name" value="Alpha-L RNA-binding motif"/>
    <property type="match status" value="1"/>
</dbReference>
<evidence type="ECO:0000256" key="6">
    <source>
        <dbReference type="SAM" id="MobiDB-lite"/>
    </source>
</evidence>
<dbReference type="CDD" id="cd02870">
    <property type="entry name" value="PseudoU_synth_RsuA_like"/>
    <property type="match status" value="1"/>
</dbReference>
<dbReference type="Gene3D" id="3.30.70.1560">
    <property type="entry name" value="Alpha-L RNA-binding motif"/>
    <property type="match status" value="1"/>
</dbReference>
<dbReference type="PANTHER" id="PTHR47683:SF2">
    <property type="entry name" value="RNA-BINDING S4 DOMAIN-CONTAINING PROTEIN"/>
    <property type="match status" value="1"/>
</dbReference>
<dbReference type="Pfam" id="PF00849">
    <property type="entry name" value="PseudoU_synth_2"/>
    <property type="match status" value="1"/>
</dbReference>
<dbReference type="GO" id="GO:0120159">
    <property type="term" value="F:rRNA pseudouridine synthase activity"/>
    <property type="evidence" value="ECO:0007669"/>
    <property type="project" value="UniProtKB-ARBA"/>
</dbReference>
<reference evidence="8 9" key="1">
    <citation type="submission" date="2019-03" db="EMBL/GenBank/DDBJ databases">
        <title>Genomic Encyclopedia of Type Strains, Phase IV (KMG-IV): sequencing the most valuable type-strain genomes for metagenomic binning, comparative biology and taxonomic classification.</title>
        <authorList>
            <person name="Goeker M."/>
        </authorList>
    </citation>
    <scope>NUCLEOTIDE SEQUENCE [LARGE SCALE GENOMIC DNA]</scope>
    <source>
        <strain evidence="8 9">DSM 100433</strain>
    </source>
</reference>
<dbReference type="FunFam" id="3.10.290.10:FF:000003">
    <property type="entry name" value="Pseudouridine synthase"/>
    <property type="match status" value="1"/>
</dbReference>
<dbReference type="CDD" id="cd00165">
    <property type="entry name" value="S4"/>
    <property type="match status" value="1"/>
</dbReference>
<dbReference type="InterPro" id="IPR000748">
    <property type="entry name" value="PsdUridine_synth_RsuA/RluB/E/F"/>
</dbReference>
<dbReference type="InterPro" id="IPR006145">
    <property type="entry name" value="PsdUridine_synth_RsuA/RluA"/>
</dbReference>
<dbReference type="GO" id="GO:0000455">
    <property type="term" value="P:enzyme-directed rRNA pseudouridine synthesis"/>
    <property type="evidence" value="ECO:0007669"/>
    <property type="project" value="UniProtKB-ARBA"/>
</dbReference>
<dbReference type="OrthoDB" id="9807213at2"/>
<dbReference type="InterPro" id="IPR042092">
    <property type="entry name" value="PsdUridine_s_RsuA/RluB/E/F_cat"/>
</dbReference>
<dbReference type="InterPro" id="IPR020103">
    <property type="entry name" value="PsdUridine_synth_cat_dom_sf"/>
</dbReference>
<dbReference type="PROSITE" id="PS01149">
    <property type="entry name" value="PSI_RSU"/>
    <property type="match status" value="1"/>
</dbReference>
<evidence type="ECO:0000256" key="2">
    <source>
        <dbReference type="ARBA" id="ARBA00022884"/>
    </source>
</evidence>
<gene>
    <name evidence="8" type="ORF">EDD78_10753</name>
</gene>
<evidence type="ECO:0000256" key="5">
    <source>
        <dbReference type="RuleBase" id="RU003887"/>
    </source>
</evidence>
<dbReference type="RefSeq" id="WP_079700494.1">
    <property type="nucleotide sequence ID" value="NZ_JADNAH010000002.1"/>
</dbReference>
<dbReference type="GO" id="GO:0005829">
    <property type="term" value="C:cytosol"/>
    <property type="evidence" value="ECO:0007669"/>
    <property type="project" value="UniProtKB-ARBA"/>
</dbReference>
<protein>
    <recommendedName>
        <fullName evidence="5">Pseudouridine synthase</fullName>
        <ecNumber evidence="5">5.4.99.-</ecNumber>
    </recommendedName>
</protein>
<dbReference type="SMART" id="SM00363">
    <property type="entry name" value="S4"/>
    <property type="match status" value="1"/>
</dbReference>
<evidence type="ECO:0000259" key="7">
    <source>
        <dbReference type="SMART" id="SM00363"/>
    </source>
</evidence>
<name>A0A9X8UIN3_9FIRM</name>
<dbReference type="Proteomes" id="UP000294682">
    <property type="component" value="Unassembled WGS sequence"/>
</dbReference>
<dbReference type="EMBL" id="SLUK01000007">
    <property type="protein sequence ID" value="TCL42952.1"/>
    <property type="molecule type" value="Genomic_DNA"/>
</dbReference>
<dbReference type="Gene3D" id="3.30.70.580">
    <property type="entry name" value="Pseudouridine synthase I, catalytic domain, N-terminal subdomain"/>
    <property type="match status" value="1"/>
</dbReference>
<organism evidence="8 9">
    <name type="scientific">Harryflintia acetispora</name>
    <dbReference type="NCBI Taxonomy" id="1849041"/>
    <lineage>
        <taxon>Bacteria</taxon>
        <taxon>Bacillati</taxon>
        <taxon>Bacillota</taxon>
        <taxon>Clostridia</taxon>
        <taxon>Eubacteriales</taxon>
        <taxon>Oscillospiraceae</taxon>
        <taxon>Harryflintia</taxon>
    </lineage>
</organism>
<dbReference type="InterPro" id="IPR002942">
    <property type="entry name" value="S4_RNA-bd"/>
</dbReference>
<evidence type="ECO:0000256" key="1">
    <source>
        <dbReference type="ARBA" id="ARBA00008348"/>
    </source>
</evidence>
<comment type="caution">
    <text evidence="8">The sequence shown here is derived from an EMBL/GenBank/DDBJ whole genome shotgun (WGS) entry which is preliminary data.</text>
</comment>
<feature type="region of interest" description="Disordered" evidence="6">
    <location>
        <begin position="239"/>
        <end position="261"/>
    </location>
</feature>
<dbReference type="EC" id="5.4.99.-" evidence="5"/>
<dbReference type="PANTHER" id="PTHR47683">
    <property type="entry name" value="PSEUDOURIDINE SYNTHASE FAMILY PROTEIN-RELATED"/>
    <property type="match status" value="1"/>
</dbReference>
<dbReference type="SUPFAM" id="SSF55120">
    <property type="entry name" value="Pseudouridine synthase"/>
    <property type="match status" value="1"/>
</dbReference>
<dbReference type="Pfam" id="PF01479">
    <property type="entry name" value="S4"/>
    <property type="match status" value="1"/>
</dbReference>
<keyword evidence="9" id="KW-1185">Reference proteome</keyword>
<dbReference type="GO" id="GO:0003723">
    <property type="term" value="F:RNA binding"/>
    <property type="evidence" value="ECO:0007669"/>
    <property type="project" value="UniProtKB-KW"/>
</dbReference>
<evidence type="ECO:0000313" key="9">
    <source>
        <dbReference type="Proteomes" id="UP000294682"/>
    </source>
</evidence>
<dbReference type="InterPro" id="IPR020094">
    <property type="entry name" value="TruA/RsuA/RluB/E/F_N"/>
</dbReference>
<dbReference type="InterPro" id="IPR018496">
    <property type="entry name" value="PsdUridine_synth_RsuA/RluB_CS"/>
</dbReference>
<dbReference type="InterPro" id="IPR050343">
    <property type="entry name" value="RsuA_PseudoU_synthase"/>
</dbReference>
<dbReference type="FunFam" id="3.30.70.1560:FF:000001">
    <property type="entry name" value="Pseudouridine synthase"/>
    <property type="match status" value="1"/>
</dbReference>
<evidence type="ECO:0000256" key="3">
    <source>
        <dbReference type="ARBA" id="ARBA00023235"/>
    </source>
</evidence>
<feature type="domain" description="RNA-binding S4" evidence="7">
    <location>
        <begin position="4"/>
        <end position="65"/>
    </location>
</feature>
<comment type="similarity">
    <text evidence="1 5">Belongs to the pseudouridine synthase RsuA family.</text>
</comment>
<accession>A0A9X8UIN3</accession>
<dbReference type="InterPro" id="IPR036986">
    <property type="entry name" value="S4_RNA-bd_sf"/>
</dbReference>
<sequence>MEQIRIQKVLSDNGILSRRKAEEAISAGRVTVNGRPASLGQKIDPGKDLIAIDGKKVATSGKVRKVYLALYKPRGFVTTLSDEMGRKCVAELVKNAPAKVYPIGRLDKNSEGLLLLTNDGDFANLIMHPSHHVAKTYRVTVREKVSEDALVALSVGVQLEDGKTAPAQVSVLEEEPGRTVLQITIYEGRNRQIRRMCEAVNLTVARLKRTAIGPLRLGMLGQGRWRELTAQEVGAIRSAALQAEKPRREKPQPGPAAGRRQ</sequence>
<dbReference type="Gene3D" id="3.10.290.10">
    <property type="entry name" value="RNA-binding S4 domain"/>
    <property type="match status" value="1"/>
</dbReference>
<keyword evidence="3 5" id="KW-0413">Isomerase</keyword>
<dbReference type="PROSITE" id="PS50889">
    <property type="entry name" value="S4"/>
    <property type="match status" value="1"/>
</dbReference>
<evidence type="ECO:0000313" key="8">
    <source>
        <dbReference type="EMBL" id="TCL42952.1"/>
    </source>
</evidence>
<dbReference type="NCBIfam" id="TIGR00093">
    <property type="entry name" value="pseudouridine synthase"/>
    <property type="match status" value="1"/>
</dbReference>